<evidence type="ECO:0000313" key="4">
    <source>
        <dbReference type="Proteomes" id="UP001560685"/>
    </source>
</evidence>
<gene>
    <name evidence="3" type="ORF">ABFZ84_13250</name>
</gene>
<dbReference type="PANTHER" id="PTHR43135">
    <property type="entry name" value="ALPHA-D-RIBOSE 1-METHYLPHOSPHONATE 5-TRIPHOSPHATE DIPHOSPHATASE"/>
    <property type="match status" value="1"/>
</dbReference>
<dbReference type="SUPFAM" id="SSF51338">
    <property type="entry name" value="Composite domain of metallo-dependent hydrolases"/>
    <property type="match status" value="1"/>
</dbReference>
<keyword evidence="4" id="KW-1185">Reference proteome</keyword>
<dbReference type="Gene3D" id="1.20.58.520">
    <property type="entry name" value="Amidohydrolase"/>
    <property type="match status" value="1"/>
</dbReference>
<organism evidence="3 4">
    <name type="scientific">Hyphococcus lacteus</name>
    <dbReference type="NCBI Taxonomy" id="3143536"/>
    <lineage>
        <taxon>Bacteria</taxon>
        <taxon>Pseudomonadati</taxon>
        <taxon>Pseudomonadota</taxon>
        <taxon>Alphaproteobacteria</taxon>
        <taxon>Parvularculales</taxon>
        <taxon>Parvularculaceae</taxon>
        <taxon>Hyphococcus</taxon>
    </lineage>
</organism>
<proteinExistence type="predicted"/>
<evidence type="ECO:0000313" key="3">
    <source>
        <dbReference type="EMBL" id="MEX6634516.1"/>
    </source>
</evidence>
<protein>
    <submittedName>
        <fullName evidence="3">Amidohydrolase family protein</fullName>
    </submittedName>
</protein>
<dbReference type="InterPro" id="IPR051781">
    <property type="entry name" value="Metallo-dep_Hydrolase"/>
</dbReference>
<dbReference type="InterPro" id="IPR032466">
    <property type="entry name" value="Metal_Hydrolase"/>
</dbReference>
<dbReference type="InterPro" id="IPR006680">
    <property type="entry name" value="Amidohydro-rel"/>
</dbReference>
<sequence>MTAKRSKSGIHLMALALSSALSVTTAAYAEGGSLLIKSATVFDSVRDKPYAADVLVVDGRISAVGQDIDQPSSDFEIIDGSGLSLLPGLIDIHVHWTSNDNMDRATTATALVLSGVTTVTDFHSAPESYGPKRAHHETLISPHVLYTSRVGTPGGHGADWGDENMTRAIWSERQARAAVKSLSQFEPDVIKVFADGWRYGTGVDDTSINIDAFSAIVEEANVLDIPVLTHVVSVDLGKRAAKANVSAIVHAIQDRDSDKELVELLTKHNTIYAPTLAVYEPRDDKLEGQDDQEVLDRIWKRQKHSKHNLKTLAKNGVKIALGTDSGIASTPLGESTLRELELLVDFGLSPKEALMAGTANSAAALRLSDDRGTIESGKRADLVLVKGKPWKNISDFRNLEYVIIDGEVVAKGGSLTAEQGSARPDAVPAGKLIDDFESADGKTASGASRLELADAGHPRSNLVVQTEAREKGGHALHLSADMAEKNNARAFAAFPLSLGSFTPKDASEFKGVAFEIRGDGEYQVRLDAVEGRLSAMVEGGTKWRSVKVPFSDMKADGAPKIDSLLAVAIGGYREPGEELWVEIDNVSFY</sequence>
<dbReference type="Gene3D" id="3.30.110.90">
    <property type="entry name" value="Amidohydrolase"/>
    <property type="match status" value="1"/>
</dbReference>
<dbReference type="InterPro" id="IPR011059">
    <property type="entry name" value="Metal-dep_hydrolase_composite"/>
</dbReference>
<dbReference type="SUPFAM" id="SSF49785">
    <property type="entry name" value="Galactose-binding domain-like"/>
    <property type="match status" value="1"/>
</dbReference>
<reference evidence="3 4" key="1">
    <citation type="submission" date="2024-05" db="EMBL/GenBank/DDBJ databases">
        <title>Three bacterial strains, DH-69, EH-24, and ECK-19 isolated from coastal sediments.</title>
        <authorList>
            <person name="Ye Y.-Q."/>
            <person name="Du Z.-J."/>
        </authorList>
    </citation>
    <scope>NUCLEOTIDE SEQUENCE [LARGE SCALE GENOMIC DNA]</scope>
    <source>
        <strain evidence="3 4">ECK-19</strain>
    </source>
</reference>
<dbReference type="Gene3D" id="3.40.50.10910">
    <property type="entry name" value="Amidohydrolase"/>
    <property type="match status" value="1"/>
</dbReference>
<dbReference type="SUPFAM" id="SSF51556">
    <property type="entry name" value="Metallo-dependent hydrolases"/>
    <property type="match status" value="1"/>
</dbReference>
<feature type="domain" description="Amidohydrolase-related" evidence="2">
    <location>
        <begin position="85"/>
        <end position="409"/>
    </location>
</feature>
<accession>A0ABV3ZAW4</accession>
<comment type="caution">
    <text evidence="3">The sequence shown here is derived from an EMBL/GenBank/DDBJ whole genome shotgun (WGS) entry which is preliminary data.</text>
</comment>
<dbReference type="Proteomes" id="UP001560685">
    <property type="component" value="Unassembled WGS sequence"/>
</dbReference>
<feature type="signal peptide" evidence="1">
    <location>
        <begin position="1"/>
        <end position="29"/>
    </location>
</feature>
<dbReference type="InterPro" id="IPR008979">
    <property type="entry name" value="Galactose-bd-like_sf"/>
</dbReference>
<dbReference type="Gene3D" id="2.30.40.10">
    <property type="entry name" value="Urease, subunit C, domain 1"/>
    <property type="match status" value="1"/>
</dbReference>
<evidence type="ECO:0000259" key="2">
    <source>
        <dbReference type="Pfam" id="PF01979"/>
    </source>
</evidence>
<evidence type="ECO:0000256" key="1">
    <source>
        <dbReference type="SAM" id="SignalP"/>
    </source>
</evidence>
<dbReference type="Pfam" id="PF01979">
    <property type="entry name" value="Amidohydro_1"/>
    <property type="match status" value="1"/>
</dbReference>
<name>A0ABV3ZAW4_9PROT</name>
<dbReference type="PANTHER" id="PTHR43135:SF3">
    <property type="entry name" value="ALPHA-D-RIBOSE 1-METHYLPHOSPHONATE 5-TRIPHOSPHATE DIPHOSPHATASE"/>
    <property type="match status" value="1"/>
</dbReference>
<keyword evidence="1" id="KW-0732">Signal</keyword>
<dbReference type="RefSeq" id="WP_369314497.1">
    <property type="nucleotide sequence ID" value="NZ_JBEHZE010000001.1"/>
</dbReference>
<dbReference type="EMBL" id="JBEHZE010000001">
    <property type="protein sequence ID" value="MEX6634516.1"/>
    <property type="molecule type" value="Genomic_DNA"/>
</dbReference>
<feature type="chain" id="PRO_5047105033" evidence="1">
    <location>
        <begin position="30"/>
        <end position="589"/>
    </location>
</feature>